<keyword evidence="4" id="KW-1185">Reference proteome</keyword>
<evidence type="ECO:0008006" key="5">
    <source>
        <dbReference type="Google" id="ProtNLM"/>
    </source>
</evidence>
<keyword evidence="2" id="KW-0812">Transmembrane</keyword>
<feature type="compositionally biased region" description="Basic and acidic residues" evidence="1">
    <location>
        <begin position="191"/>
        <end position="225"/>
    </location>
</feature>
<evidence type="ECO:0000256" key="2">
    <source>
        <dbReference type="SAM" id="Phobius"/>
    </source>
</evidence>
<accession>A0A0K1JJM3</accession>
<protein>
    <recommendedName>
        <fullName evidence="5">Transmembrane protein</fullName>
    </recommendedName>
</protein>
<proteinExistence type="predicted"/>
<feature type="region of interest" description="Disordered" evidence="1">
    <location>
        <begin position="102"/>
        <end position="225"/>
    </location>
</feature>
<dbReference type="EMBL" id="CP011112">
    <property type="protein sequence ID" value="AKU16770.1"/>
    <property type="molecule type" value="Genomic_DNA"/>
</dbReference>
<dbReference type="Proteomes" id="UP000066480">
    <property type="component" value="Chromosome"/>
</dbReference>
<keyword evidence="2" id="KW-0472">Membrane</keyword>
<feature type="transmembrane region" description="Helical" evidence="2">
    <location>
        <begin position="78"/>
        <end position="98"/>
    </location>
</feature>
<organism evidence="3 4">
    <name type="scientific">Luteipulveratus mongoliensis</name>
    <dbReference type="NCBI Taxonomy" id="571913"/>
    <lineage>
        <taxon>Bacteria</taxon>
        <taxon>Bacillati</taxon>
        <taxon>Actinomycetota</taxon>
        <taxon>Actinomycetes</taxon>
        <taxon>Micrococcales</taxon>
        <taxon>Dermacoccaceae</taxon>
        <taxon>Luteipulveratus</taxon>
    </lineage>
</organism>
<feature type="transmembrane region" description="Helical" evidence="2">
    <location>
        <begin position="20"/>
        <end position="39"/>
    </location>
</feature>
<keyword evidence="2" id="KW-1133">Transmembrane helix</keyword>
<evidence type="ECO:0000256" key="1">
    <source>
        <dbReference type="SAM" id="MobiDB-lite"/>
    </source>
</evidence>
<dbReference type="RefSeq" id="WP_052592451.1">
    <property type="nucleotide sequence ID" value="NZ_CP011112.1"/>
</dbReference>
<feature type="compositionally biased region" description="Basic and acidic residues" evidence="1">
    <location>
        <begin position="102"/>
        <end position="133"/>
    </location>
</feature>
<evidence type="ECO:0000313" key="3">
    <source>
        <dbReference type="EMBL" id="AKU16770.1"/>
    </source>
</evidence>
<dbReference type="AlphaFoldDB" id="A0A0K1JJM3"/>
<evidence type="ECO:0000313" key="4">
    <source>
        <dbReference type="Proteomes" id="UP000066480"/>
    </source>
</evidence>
<gene>
    <name evidence="3" type="ORF">VV02_14320</name>
</gene>
<feature type="compositionally biased region" description="Basic and acidic residues" evidence="1">
    <location>
        <begin position="154"/>
        <end position="163"/>
    </location>
</feature>
<dbReference type="KEGG" id="lmoi:VV02_14320"/>
<sequence length="225" mass="25444">MPEDHDSRTLISPRTGTKVCLLVALPFLLAAAYFFFVPITLRGSTGSTFNCDSAASAPTGSFQKGTCGDLNTINRYRAIALGATGLLIGGLGSAMFGVERRQELRPRRDHEDEDERPRRDRDEERDRPRRRRDEEEDQDDSRSRDRSAFLPDDDALRGARRGETTGSRGSRRLDSDDESTAPAPAPSRSARRYEEETRSARHELDPDDPAPRRRTFDRPDDRYDD</sequence>
<name>A0A0K1JJM3_9MICO</name>
<reference evidence="3 4" key="1">
    <citation type="submission" date="2015-03" db="EMBL/GenBank/DDBJ databases">
        <title>Luteipulveratus halotolerans sp. nov., a novel actinobacterium (Dermacoccaceae) from Sarawak, Malaysia.</title>
        <authorList>
            <person name="Juboi H."/>
            <person name="Basik A."/>
            <person name="Shamsul S.S."/>
            <person name="Arnold P."/>
            <person name="Schmitt E.K."/>
            <person name="Sanglier J.-J."/>
            <person name="Yeo T."/>
        </authorList>
    </citation>
    <scope>NUCLEOTIDE SEQUENCE [LARGE SCALE GENOMIC DNA]</scope>
    <source>
        <strain evidence="3 4">MN07-A0370</strain>
    </source>
</reference>